<evidence type="ECO:0000256" key="1">
    <source>
        <dbReference type="SAM" id="Coils"/>
    </source>
</evidence>
<dbReference type="PANTHER" id="PTHR31348:SF4">
    <property type="entry name" value="PHYTOCHROME A-ASSOCIATED F-BOX PROTEIN"/>
    <property type="match status" value="1"/>
</dbReference>
<dbReference type="Proteomes" id="UP000054558">
    <property type="component" value="Unassembled WGS sequence"/>
</dbReference>
<dbReference type="GO" id="GO:0005634">
    <property type="term" value="C:nucleus"/>
    <property type="evidence" value="ECO:0000318"/>
    <property type="project" value="GO_Central"/>
</dbReference>
<evidence type="ECO:0000313" key="2">
    <source>
        <dbReference type="EMBL" id="GAQ81796.1"/>
    </source>
</evidence>
<keyword evidence="3" id="KW-1185">Reference proteome</keyword>
<organism evidence="2 3">
    <name type="scientific">Klebsormidium nitens</name>
    <name type="common">Green alga</name>
    <name type="synonym">Ulothrix nitens</name>
    <dbReference type="NCBI Taxonomy" id="105231"/>
    <lineage>
        <taxon>Eukaryota</taxon>
        <taxon>Viridiplantae</taxon>
        <taxon>Streptophyta</taxon>
        <taxon>Klebsormidiophyceae</taxon>
        <taxon>Klebsormidiales</taxon>
        <taxon>Klebsormidiaceae</taxon>
        <taxon>Klebsormidium</taxon>
    </lineage>
</organism>
<evidence type="ECO:0000313" key="3">
    <source>
        <dbReference type="Proteomes" id="UP000054558"/>
    </source>
</evidence>
<dbReference type="PANTHER" id="PTHR31348">
    <property type="entry name" value="EID1-LIKE F-BOX PROTEIN 2-RELATED"/>
    <property type="match status" value="1"/>
</dbReference>
<dbReference type="OrthoDB" id="761790at2759"/>
<proteinExistence type="predicted"/>
<sequence>MTEERLAMLNRMLNGAPVHLAALPSVCKAWRGVMQEITWQQLCLEIAPGLCERMGYDVTDKPPGGWLALLKLLLYCPGMRFDRGYINKDGEEGGFLELMGHVQGKVCGFQTGRVVAKDLLLKEPFQHDCLFVTPLCRHAWLDRDKKLAVCACRGMVWDFPYSAIAKESGAIRYVEASPQEQQLMSSAAKCRCTYCGTPVFVLQEVVFFNIQEKFRHWWQRVFDRCLPDWSDITGQVCGNGHLTFEVFGKRSKRAPFLSGKPMAGSGQGLVVETSGVIKKVYKELMPEPLDFCELDVCRNLNPYTLSRKLTRLATEIRDFVWDECEDGEGMPEELGCVDNFNTMSDVIEWIPRLETRINEIIQIYNNSTAGIYKDSSDKDSFDRRSESAEDEEFCEELPFWRVPWADLGVVKRLQDTSVTGRAAQTIGGYLCHDTSSAKIVVSANIRLDRLCSFQYWAERRLERYEKERKEEIEAALTEAGLQKRGGDWPFPEGVQSYIKDPNVPLEDAIDRQQQFLLKEKEKRAAERAQRRNETALRRAEQEAKVAERKALRERKKAAERVFRASQGLVVCRGTSDGKSCNNLGSEACALSACGNCCRTYTMGVVCGRHRRLRIADL</sequence>
<feature type="coiled-coil region" evidence="1">
    <location>
        <begin position="518"/>
        <end position="556"/>
    </location>
</feature>
<protein>
    <recommendedName>
        <fullName evidence="4">F-box domain-containing protein</fullName>
    </recommendedName>
</protein>
<reference evidence="2 3" key="1">
    <citation type="journal article" date="2014" name="Nat. Commun.">
        <title>Klebsormidium flaccidum genome reveals primary factors for plant terrestrial adaptation.</title>
        <authorList>
            <person name="Hori K."/>
            <person name="Maruyama F."/>
            <person name="Fujisawa T."/>
            <person name="Togashi T."/>
            <person name="Yamamoto N."/>
            <person name="Seo M."/>
            <person name="Sato S."/>
            <person name="Yamada T."/>
            <person name="Mori H."/>
            <person name="Tajima N."/>
            <person name="Moriyama T."/>
            <person name="Ikeuchi M."/>
            <person name="Watanabe M."/>
            <person name="Wada H."/>
            <person name="Kobayashi K."/>
            <person name="Saito M."/>
            <person name="Masuda T."/>
            <person name="Sasaki-Sekimoto Y."/>
            <person name="Mashiguchi K."/>
            <person name="Awai K."/>
            <person name="Shimojima M."/>
            <person name="Masuda S."/>
            <person name="Iwai M."/>
            <person name="Nobusawa T."/>
            <person name="Narise T."/>
            <person name="Kondo S."/>
            <person name="Saito H."/>
            <person name="Sato R."/>
            <person name="Murakawa M."/>
            <person name="Ihara Y."/>
            <person name="Oshima-Yamada Y."/>
            <person name="Ohtaka K."/>
            <person name="Satoh M."/>
            <person name="Sonobe K."/>
            <person name="Ishii M."/>
            <person name="Ohtani R."/>
            <person name="Kanamori-Sato M."/>
            <person name="Honoki R."/>
            <person name="Miyazaki D."/>
            <person name="Mochizuki H."/>
            <person name="Umetsu J."/>
            <person name="Higashi K."/>
            <person name="Shibata D."/>
            <person name="Kamiya Y."/>
            <person name="Sato N."/>
            <person name="Nakamura Y."/>
            <person name="Tabata S."/>
            <person name="Ida S."/>
            <person name="Kurokawa K."/>
            <person name="Ohta H."/>
        </authorList>
    </citation>
    <scope>NUCLEOTIDE SEQUENCE [LARGE SCALE GENOMIC DNA]</scope>
    <source>
        <strain evidence="2 3">NIES-2285</strain>
    </source>
</reference>
<evidence type="ECO:0008006" key="4">
    <source>
        <dbReference type="Google" id="ProtNLM"/>
    </source>
</evidence>
<name>A0A1Y1HZ54_KLENI</name>
<dbReference type="EMBL" id="DF237040">
    <property type="protein sequence ID" value="GAQ81796.1"/>
    <property type="molecule type" value="Genomic_DNA"/>
</dbReference>
<accession>A0A1Y1HZ54</accession>
<keyword evidence="1" id="KW-0175">Coiled coil</keyword>
<gene>
    <name evidence="2" type="ORF">KFL_000910160</name>
</gene>
<dbReference type="InterPro" id="IPR040267">
    <property type="entry name" value="EID1-like"/>
</dbReference>
<dbReference type="AlphaFoldDB" id="A0A1Y1HZ54"/>